<keyword evidence="3" id="KW-0378">Hydrolase</keyword>
<dbReference type="PANTHER" id="PTHR23088:SF27">
    <property type="entry name" value="DEAMINATED GLUTATHIONE AMIDASE"/>
    <property type="match status" value="1"/>
</dbReference>
<dbReference type="PANTHER" id="PTHR23088">
    <property type="entry name" value="NITRILASE-RELATED"/>
    <property type="match status" value="1"/>
</dbReference>
<dbReference type="EMBL" id="FPCG01000013">
    <property type="protein sequence ID" value="SFV24777.1"/>
    <property type="molecule type" value="Genomic_DNA"/>
</dbReference>
<evidence type="ECO:0000259" key="2">
    <source>
        <dbReference type="PROSITE" id="PS50263"/>
    </source>
</evidence>
<dbReference type="SUPFAM" id="SSF56317">
    <property type="entry name" value="Carbon-nitrogen hydrolase"/>
    <property type="match status" value="1"/>
</dbReference>
<dbReference type="InterPro" id="IPR003010">
    <property type="entry name" value="C-N_Hydrolase"/>
</dbReference>
<dbReference type="InterPro" id="IPR036526">
    <property type="entry name" value="C-N_Hydrolase_sf"/>
</dbReference>
<proteinExistence type="inferred from homology"/>
<feature type="domain" description="CN hydrolase" evidence="2">
    <location>
        <begin position="1"/>
        <end position="240"/>
    </location>
</feature>
<dbReference type="PROSITE" id="PS01227">
    <property type="entry name" value="UPF0012"/>
    <property type="match status" value="1"/>
</dbReference>
<dbReference type="AlphaFoldDB" id="A0A1I7MS61"/>
<sequence length="272" mass="29616">MKISVGQFRPTGVMAENLSSMRRLAESAREDGAELVLFPEESMFTIRHVAGTLSEVVAQQWDGFVEGLQQIAEDLQLAVVAGGYEPSGTELPYNTLVAVDESGQVAGTYRKLHLYDAFKYKESDRIQPGDSGLLTVQLGGLTFGLMTCYDLRFPEVARALAVAGADVLLIPAAWFKGDHKIDHWQTLLKARAVENTVWVVAAGTRSDNTVGHSAIVDPLAIPVAHLGEEAEAIATAEVTRERIDEVRSFLPVLQNRRTDVLEVTVAEGQLTP</sequence>
<evidence type="ECO:0000313" key="4">
    <source>
        <dbReference type="Proteomes" id="UP000198881"/>
    </source>
</evidence>
<dbReference type="Pfam" id="PF00795">
    <property type="entry name" value="CN_hydrolase"/>
    <property type="match status" value="1"/>
</dbReference>
<dbReference type="GO" id="GO:0016787">
    <property type="term" value="F:hydrolase activity"/>
    <property type="evidence" value="ECO:0007669"/>
    <property type="project" value="UniProtKB-KW"/>
</dbReference>
<organism evidence="3 4">
    <name type="scientific">Micrococcus terreus</name>
    <dbReference type="NCBI Taxonomy" id="574650"/>
    <lineage>
        <taxon>Bacteria</taxon>
        <taxon>Bacillati</taxon>
        <taxon>Actinomycetota</taxon>
        <taxon>Actinomycetes</taxon>
        <taxon>Micrococcales</taxon>
        <taxon>Micrococcaceae</taxon>
        <taxon>Micrococcus</taxon>
    </lineage>
</organism>
<gene>
    <name evidence="3" type="ORF">SAMN04487966_11338</name>
</gene>
<protein>
    <submittedName>
        <fullName evidence="3">Predicted amidohydrolase</fullName>
    </submittedName>
</protein>
<dbReference type="PROSITE" id="PS50263">
    <property type="entry name" value="CN_HYDROLASE"/>
    <property type="match status" value="1"/>
</dbReference>
<dbReference type="CDD" id="cd07581">
    <property type="entry name" value="nitrilase_3"/>
    <property type="match status" value="1"/>
</dbReference>
<comment type="similarity">
    <text evidence="1">Belongs to the carbon-nitrogen hydrolase superfamily. NIT1/NIT2 family.</text>
</comment>
<name>A0A1I7MS61_9MICC</name>
<dbReference type="Proteomes" id="UP000198881">
    <property type="component" value="Unassembled WGS sequence"/>
</dbReference>
<dbReference type="OrthoDB" id="9811121at2"/>
<dbReference type="RefSeq" id="WP_091699322.1">
    <property type="nucleotide sequence ID" value="NZ_FPCG01000013.1"/>
</dbReference>
<evidence type="ECO:0000313" key="3">
    <source>
        <dbReference type="EMBL" id="SFV24777.1"/>
    </source>
</evidence>
<dbReference type="STRING" id="574650.SAMN04487966_11338"/>
<evidence type="ECO:0000256" key="1">
    <source>
        <dbReference type="ARBA" id="ARBA00010613"/>
    </source>
</evidence>
<dbReference type="InterPro" id="IPR001110">
    <property type="entry name" value="UPF0012_CS"/>
</dbReference>
<accession>A0A1I7MS61</accession>
<keyword evidence="4" id="KW-1185">Reference proteome</keyword>
<reference evidence="3 4" key="1">
    <citation type="submission" date="2016-10" db="EMBL/GenBank/DDBJ databases">
        <authorList>
            <person name="de Groot N.N."/>
        </authorList>
    </citation>
    <scope>NUCLEOTIDE SEQUENCE [LARGE SCALE GENOMIC DNA]</scope>
    <source>
        <strain evidence="3 4">CGMCC 1.7054</strain>
    </source>
</reference>
<dbReference type="Gene3D" id="3.60.110.10">
    <property type="entry name" value="Carbon-nitrogen hydrolase"/>
    <property type="match status" value="1"/>
</dbReference>